<sequence>MIPPVYVRQVREDGNVESVETYDRPVIQEEVIRGGVQIAKWDQETQKGKPQGAATLEGAVFEIVNQSDQTVKVNDIVYQPEKWYIQSRRIKMGLQLPLLISYRMEIM</sequence>
<keyword evidence="2" id="KW-1185">Reference proteome</keyword>
<comment type="caution">
    <text evidence="1">The sequence shown here is derived from an EMBL/GenBank/DDBJ whole genome shotgun (WGS) entry which is preliminary data.</text>
</comment>
<dbReference type="AlphaFoldDB" id="A0A6N7V4R3"/>
<protein>
    <submittedName>
        <fullName evidence="1">Uncharacterized protein</fullName>
    </submittedName>
</protein>
<proteinExistence type="predicted"/>
<evidence type="ECO:0000313" key="2">
    <source>
        <dbReference type="Proteomes" id="UP000434409"/>
    </source>
</evidence>
<evidence type="ECO:0000313" key="1">
    <source>
        <dbReference type="EMBL" id="MSR94926.1"/>
    </source>
</evidence>
<gene>
    <name evidence="1" type="ORF">FYJ34_12245</name>
</gene>
<dbReference type="Proteomes" id="UP000434409">
    <property type="component" value="Unassembled WGS sequence"/>
</dbReference>
<dbReference type="EMBL" id="VULY01000038">
    <property type="protein sequence ID" value="MSR94926.1"/>
    <property type="molecule type" value="Genomic_DNA"/>
</dbReference>
<name>A0A6N7V4R3_9FIRM</name>
<reference evidence="1 2" key="1">
    <citation type="submission" date="2019-08" db="EMBL/GenBank/DDBJ databases">
        <title>In-depth cultivation of the pig gut microbiome towards novel bacterial diversity and tailored functional studies.</title>
        <authorList>
            <person name="Wylensek D."/>
            <person name="Hitch T.C.A."/>
            <person name="Clavel T."/>
        </authorList>
    </citation>
    <scope>NUCLEOTIDE SEQUENCE [LARGE SCALE GENOMIC DNA]</scope>
    <source>
        <strain evidence="1 2">68-1-5</strain>
    </source>
</reference>
<organism evidence="1 2">
    <name type="scientific">Suipraeoptans intestinalis</name>
    <dbReference type="NCBI Taxonomy" id="2606628"/>
    <lineage>
        <taxon>Bacteria</taxon>
        <taxon>Bacillati</taxon>
        <taxon>Bacillota</taxon>
        <taxon>Clostridia</taxon>
        <taxon>Lachnospirales</taxon>
        <taxon>Lachnospiraceae</taxon>
        <taxon>Suipraeoptans</taxon>
    </lineage>
</organism>
<accession>A0A6N7V4R3</accession>
<dbReference type="RefSeq" id="WP_154478984.1">
    <property type="nucleotide sequence ID" value="NZ_VULY01000038.1"/>
</dbReference>